<protein>
    <submittedName>
        <fullName evidence="2">Unannotated protein</fullName>
    </submittedName>
</protein>
<organism evidence="2">
    <name type="scientific">freshwater metagenome</name>
    <dbReference type="NCBI Taxonomy" id="449393"/>
    <lineage>
        <taxon>unclassified sequences</taxon>
        <taxon>metagenomes</taxon>
        <taxon>ecological metagenomes</taxon>
    </lineage>
</organism>
<dbReference type="GO" id="GO:0008757">
    <property type="term" value="F:S-adenosylmethionine-dependent methyltransferase activity"/>
    <property type="evidence" value="ECO:0007669"/>
    <property type="project" value="InterPro"/>
</dbReference>
<dbReference type="InterPro" id="IPR029063">
    <property type="entry name" value="SAM-dependent_MTases_sf"/>
</dbReference>
<dbReference type="EMBL" id="CAEZWW010000002">
    <property type="protein sequence ID" value="CAB4660685.1"/>
    <property type="molecule type" value="Genomic_DNA"/>
</dbReference>
<evidence type="ECO:0000313" key="2">
    <source>
        <dbReference type="EMBL" id="CAB4660685.1"/>
    </source>
</evidence>
<name>A0A6J6LJZ4_9ZZZZ</name>
<dbReference type="SUPFAM" id="SSF53335">
    <property type="entry name" value="S-adenosyl-L-methionine-dependent methyltransferases"/>
    <property type="match status" value="1"/>
</dbReference>
<evidence type="ECO:0000259" key="1">
    <source>
        <dbReference type="Pfam" id="PF08241"/>
    </source>
</evidence>
<gene>
    <name evidence="2" type="ORF">UFOPK2310_00027</name>
</gene>
<dbReference type="PANTHER" id="PTHR43861">
    <property type="entry name" value="TRANS-ACONITATE 2-METHYLTRANSFERASE-RELATED"/>
    <property type="match status" value="1"/>
</dbReference>
<reference evidence="2" key="1">
    <citation type="submission" date="2020-05" db="EMBL/GenBank/DDBJ databases">
        <authorList>
            <person name="Chiriac C."/>
            <person name="Salcher M."/>
            <person name="Ghai R."/>
            <person name="Kavagutti S V."/>
        </authorList>
    </citation>
    <scope>NUCLEOTIDE SEQUENCE</scope>
</reference>
<proteinExistence type="predicted"/>
<sequence length="243" mass="26752">MELTGERTIPGVPTESYWFARHEIVYRWVAERYALEQICGDIGSGEGFGTRLLLAAGAQSVFGIELDQDAVSHSATKYPNSSFLRANVVELPIFTQSTDLLTSLQVIEHIWDVAAYLKEMHRVLRLGGKLVVSTPNRPVFSPGLERKSPPLNPFHVEEFDEDQVKILLSECGFKDVTMHGLHHGARITDWEDINGPIVAAMITAGATNSWPSSLHEFVATITANDFRIGDATGAHDLIAVGIK</sequence>
<feature type="domain" description="Methyltransferase type 11" evidence="1">
    <location>
        <begin position="41"/>
        <end position="132"/>
    </location>
</feature>
<dbReference type="Pfam" id="PF08241">
    <property type="entry name" value="Methyltransf_11"/>
    <property type="match status" value="1"/>
</dbReference>
<dbReference type="PANTHER" id="PTHR43861:SF6">
    <property type="entry name" value="METHYLTRANSFERASE TYPE 11"/>
    <property type="match status" value="1"/>
</dbReference>
<accession>A0A6J6LJZ4</accession>
<dbReference type="AlphaFoldDB" id="A0A6J6LJZ4"/>
<dbReference type="CDD" id="cd02440">
    <property type="entry name" value="AdoMet_MTases"/>
    <property type="match status" value="1"/>
</dbReference>
<dbReference type="InterPro" id="IPR013216">
    <property type="entry name" value="Methyltransf_11"/>
</dbReference>
<dbReference type="Gene3D" id="3.40.50.150">
    <property type="entry name" value="Vaccinia Virus protein VP39"/>
    <property type="match status" value="1"/>
</dbReference>